<dbReference type="InterPro" id="IPR036388">
    <property type="entry name" value="WH-like_DNA-bd_sf"/>
</dbReference>
<name>A0A2N8ZKH0_9VIBR</name>
<dbReference type="GO" id="GO:0003677">
    <property type="term" value="F:DNA binding"/>
    <property type="evidence" value="ECO:0007669"/>
    <property type="project" value="UniProtKB-KW"/>
</dbReference>
<comment type="similarity">
    <text evidence="1">Belongs to the LysR transcriptional regulatory family.</text>
</comment>
<dbReference type="Gene3D" id="3.40.190.10">
    <property type="entry name" value="Periplasmic binding protein-like II"/>
    <property type="match status" value="2"/>
</dbReference>
<dbReference type="AlphaFoldDB" id="A0A2N8ZKH0"/>
<dbReference type="InterPro" id="IPR000847">
    <property type="entry name" value="LysR_HTH_N"/>
</dbReference>
<dbReference type="Proteomes" id="UP000235828">
    <property type="component" value="Chromosome B"/>
</dbReference>
<dbReference type="PANTHER" id="PTHR30118">
    <property type="entry name" value="HTH-TYPE TRANSCRIPTIONAL REGULATOR LEUO-RELATED"/>
    <property type="match status" value="1"/>
</dbReference>
<evidence type="ECO:0000259" key="5">
    <source>
        <dbReference type="PROSITE" id="PS50931"/>
    </source>
</evidence>
<reference evidence="6 7" key="1">
    <citation type="submission" date="2017-10" db="EMBL/GenBank/DDBJ databases">
        <authorList>
            <person name="Banno H."/>
            <person name="Chua N.-H."/>
        </authorList>
    </citation>
    <scope>NUCLEOTIDE SEQUENCE [LARGE SCALE GENOMIC DNA]</scope>
    <source>
        <strain evidence="6">Vibrio tapetis CECT4600</strain>
    </source>
</reference>
<gene>
    <name evidence="6" type="ORF">VTAP4600_B0773</name>
</gene>
<dbReference type="RefSeq" id="WP_102524652.1">
    <property type="nucleotide sequence ID" value="NZ_LT960612.1"/>
</dbReference>
<dbReference type="KEGG" id="vta:B0773"/>
<dbReference type="Gene3D" id="1.10.10.10">
    <property type="entry name" value="Winged helix-like DNA-binding domain superfamily/Winged helix DNA-binding domain"/>
    <property type="match status" value="1"/>
</dbReference>
<organism evidence="6 7">
    <name type="scientific">Vibrio tapetis subsp. tapetis</name>
    <dbReference type="NCBI Taxonomy" id="1671868"/>
    <lineage>
        <taxon>Bacteria</taxon>
        <taxon>Pseudomonadati</taxon>
        <taxon>Pseudomonadota</taxon>
        <taxon>Gammaproteobacteria</taxon>
        <taxon>Vibrionales</taxon>
        <taxon>Vibrionaceae</taxon>
        <taxon>Vibrio</taxon>
    </lineage>
</organism>
<keyword evidence="4" id="KW-0804">Transcription</keyword>
<dbReference type="InterPro" id="IPR050389">
    <property type="entry name" value="LysR-type_TF"/>
</dbReference>
<accession>A0A2N8ZKH0</accession>
<dbReference type="OrthoDB" id="6402859at2"/>
<dbReference type="InterPro" id="IPR005119">
    <property type="entry name" value="LysR_subst-bd"/>
</dbReference>
<dbReference type="SUPFAM" id="SSF46785">
    <property type="entry name" value="Winged helix' DNA-binding domain"/>
    <property type="match status" value="1"/>
</dbReference>
<proteinExistence type="inferred from homology"/>
<sequence>MNIDISNIDVLVKMYDLGSVKSVADSQGKTSSAISKTLAKLKQELDDPLFVQAGNVFEPTYFLQNNIHYFRSVLTCINSIQKDSFDPRTHREPIKIYLQSYFMETYGAALYLAIKDQAPHSMVTLEHWSNKKLDNLLNGDGDMAIHIFTDSLPQSICQQPLISGKVAAFVRQDHPAKTLDELQAYPLAGLLTPGWNDKRLHLVEKLKNFGYHFERAVRIESIHACHQLIRASNHFSFTVAEQIPEGARTIPLPDNFDFEFNQIMSYRRSQKDSPKMKWLVQVCLATTAITSS</sequence>
<dbReference type="GO" id="GO:0003700">
    <property type="term" value="F:DNA-binding transcription factor activity"/>
    <property type="evidence" value="ECO:0007669"/>
    <property type="project" value="InterPro"/>
</dbReference>
<dbReference type="InterPro" id="IPR036390">
    <property type="entry name" value="WH_DNA-bd_sf"/>
</dbReference>
<evidence type="ECO:0000313" key="6">
    <source>
        <dbReference type="EMBL" id="SON52384.1"/>
    </source>
</evidence>
<protein>
    <submittedName>
        <fullName evidence="6">Transcriptional regulator, LysR family protein</fullName>
    </submittedName>
</protein>
<evidence type="ECO:0000256" key="2">
    <source>
        <dbReference type="ARBA" id="ARBA00023015"/>
    </source>
</evidence>
<dbReference type="PROSITE" id="PS50931">
    <property type="entry name" value="HTH_LYSR"/>
    <property type="match status" value="1"/>
</dbReference>
<dbReference type="Pfam" id="PF00126">
    <property type="entry name" value="HTH_1"/>
    <property type="match status" value="1"/>
</dbReference>
<evidence type="ECO:0000256" key="3">
    <source>
        <dbReference type="ARBA" id="ARBA00023125"/>
    </source>
</evidence>
<dbReference type="PANTHER" id="PTHR30118:SF15">
    <property type="entry name" value="TRANSCRIPTIONAL REGULATORY PROTEIN"/>
    <property type="match status" value="1"/>
</dbReference>
<keyword evidence="3" id="KW-0238">DNA-binding</keyword>
<evidence type="ECO:0000256" key="1">
    <source>
        <dbReference type="ARBA" id="ARBA00009437"/>
    </source>
</evidence>
<dbReference type="SUPFAM" id="SSF53850">
    <property type="entry name" value="Periplasmic binding protein-like II"/>
    <property type="match status" value="1"/>
</dbReference>
<evidence type="ECO:0000313" key="7">
    <source>
        <dbReference type="Proteomes" id="UP000235828"/>
    </source>
</evidence>
<keyword evidence="2" id="KW-0805">Transcription regulation</keyword>
<feature type="domain" description="HTH lysR-type" evidence="5">
    <location>
        <begin position="3"/>
        <end position="60"/>
    </location>
</feature>
<dbReference type="Pfam" id="PF03466">
    <property type="entry name" value="LysR_substrate"/>
    <property type="match status" value="1"/>
</dbReference>
<keyword evidence="7" id="KW-1185">Reference proteome</keyword>
<dbReference type="EMBL" id="LT960612">
    <property type="protein sequence ID" value="SON52384.1"/>
    <property type="molecule type" value="Genomic_DNA"/>
</dbReference>
<evidence type="ECO:0000256" key="4">
    <source>
        <dbReference type="ARBA" id="ARBA00023163"/>
    </source>
</evidence>